<evidence type="ECO:0000313" key="4">
    <source>
        <dbReference type="EMBL" id="SFA56291.1"/>
    </source>
</evidence>
<dbReference type="OrthoDB" id="2932096at2"/>
<dbReference type="EMBL" id="FOJS01000071">
    <property type="protein sequence ID" value="SFA56291.1"/>
    <property type="molecule type" value="Genomic_DNA"/>
</dbReference>
<dbReference type="EMBL" id="FOJS01000055">
    <property type="protein sequence ID" value="SFA54833.1"/>
    <property type="molecule type" value="Genomic_DNA"/>
</dbReference>
<dbReference type="RefSeq" id="WP_090949199.1">
    <property type="nucleotide sequence ID" value="NZ_FOJS01000015.1"/>
</dbReference>
<dbReference type="EMBL" id="FOJS01000015">
    <property type="protein sequence ID" value="SFA47836.1"/>
    <property type="molecule type" value="Genomic_DNA"/>
</dbReference>
<protein>
    <submittedName>
        <fullName evidence="3">IDEAL domain-containing protein</fullName>
    </submittedName>
</protein>
<dbReference type="Proteomes" id="UP000198650">
    <property type="component" value="Unassembled WGS sequence"/>
</dbReference>
<dbReference type="AlphaFoldDB" id="A0A1I0TTB8"/>
<dbReference type="InterPro" id="IPR014957">
    <property type="entry name" value="IDEAL_dom"/>
</dbReference>
<dbReference type="STRING" id="186116.SAMN05192569_101573"/>
<accession>A0A1I0TTB8</accession>
<feature type="domain" description="IDEAL" evidence="1">
    <location>
        <begin position="68"/>
        <end position="89"/>
    </location>
</feature>
<evidence type="ECO:0000313" key="5">
    <source>
        <dbReference type="Proteomes" id="UP000198650"/>
    </source>
</evidence>
<evidence type="ECO:0000259" key="1">
    <source>
        <dbReference type="Pfam" id="PF08858"/>
    </source>
</evidence>
<keyword evidence="5" id="KW-1185">Reference proteome</keyword>
<gene>
    <name evidence="2" type="ORF">SAMN05192569_101573</name>
    <name evidence="3" type="ORF">SAMN05192569_105530</name>
    <name evidence="4" type="ORF">SAMN05192569_107114</name>
</gene>
<evidence type="ECO:0000313" key="3">
    <source>
        <dbReference type="EMBL" id="SFA54833.1"/>
    </source>
</evidence>
<proteinExistence type="predicted"/>
<reference evidence="3" key="1">
    <citation type="submission" date="2016-10" db="EMBL/GenBank/DDBJ databases">
        <authorList>
            <person name="de Groot N.N."/>
        </authorList>
    </citation>
    <scope>NUCLEOTIDE SEQUENCE [LARGE SCALE GENOMIC DNA]</scope>
    <source>
        <strain evidence="3">M1</strain>
    </source>
</reference>
<reference evidence="5" key="2">
    <citation type="submission" date="2016-10" db="EMBL/GenBank/DDBJ databases">
        <authorList>
            <person name="Varghese N."/>
            <person name="Submissions S."/>
        </authorList>
    </citation>
    <scope>NUCLEOTIDE SEQUENCE [LARGE SCALE GENOMIC DNA]</scope>
    <source>
        <strain evidence="5">M1</strain>
    </source>
</reference>
<name>A0A1I0TTB8_9BACL</name>
<dbReference type="Pfam" id="PF08858">
    <property type="entry name" value="IDEAL"/>
    <property type="match status" value="1"/>
</dbReference>
<sequence>MQPGDWVYCVNPHEYVFGWLGYIDWIRPPECKVVFVRTRLNQPVREERRILLSRLEPAGVSTDWTSSELNALIDLALDTRDEEWFYELAARKGGERVDTV</sequence>
<organism evidence="3 5">
    <name type="scientific">Parageobacillus thermantarcticus</name>
    <dbReference type="NCBI Taxonomy" id="186116"/>
    <lineage>
        <taxon>Bacteria</taxon>
        <taxon>Bacillati</taxon>
        <taxon>Bacillota</taxon>
        <taxon>Bacilli</taxon>
        <taxon>Bacillales</taxon>
        <taxon>Anoxybacillaceae</taxon>
        <taxon>Parageobacillus</taxon>
    </lineage>
</organism>
<evidence type="ECO:0000313" key="2">
    <source>
        <dbReference type="EMBL" id="SFA47836.1"/>
    </source>
</evidence>